<keyword evidence="2 6" id="KW-0808">Transferase</keyword>
<evidence type="ECO:0000259" key="5">
    <source>
        <dbReference type="Pfam" id="PF13439"/>
    </source>
</evidence>
<feature type="transmembrane region" description="Helical" evidence="3">
    <location>
        <begin position="242"/>
        <end position="264"/>
    </location>
</feature>
<dbReference type="InterPro" id="IPR050194">
    <property type="entry name" value="Glycosyltransferase_grp1"/>
</dbReference>
<dbReference type="Proteomes" id="UP000318578">
    <property type="component" value="Unassembled WGS sequence"/>
</dbReference>
<feature type="transmembrane region" description="Helical" evidence="3">
    <location>
        <begin position="129"/>
        <end position="150"/>
    </location>
</feature>
<keyword evidence="3" id="KW-0812">Transmembrane</keyword>
<sequence length="670" mass="69999">MLIIAIGCAIAAAFGYAVANHLQHTSVRKVAGGPELTLPGVRAILHVPSWRWSVLFLVAGAVLHTLSLTMAPLVVVQPIGVLTLVVTAVLAKVRPTAGVLAGMVLTVGGVIAFVGLSSSATASGARPDLVVAQWVPVVAVVLAVVGRRAGARARCVLLAGAGALFFGFTSALVRALAQGQLGGLLPVVAVEIVAAALAGSWLVHQAHAGGSSAVVVATTTILDPVAAILIGVFAYGEASSSFLVTATLPAAAAIAGLVVLARAVPDPGPATGRVQREGPWRVVVAADTYPPDINGASHFAHRLASGLAARGHDVHVLCPSTTSQDRTEVADGVIVHRIGALRTPFHPTFRVCAPWRAARSVSSLLKEIQPDLVHSQAHFVIGRRAVRAATAAAVPVVSTNHFMPENLLGYGPLPRWSHRLFARLAWWDLTRVLMHAAAVTAPTPRAVQLLEENGLNRPATPISCGIDRAHFATAPASAGGDPTILFVGRLDAEKNVHELLRAAAALPADIRVELVGDGSERDRLEELVTRLGITDRVTFRGFVTDDELVRAYQSCTVFCMPGTAELQSLATMEAMAAGRPVVAADAMALPHLVHPGHNGWLYQPGDVAGLTRALGDVMCDSAVREAMGRASAQLIAAHDIQRTLGRFEELYRDVLAATSRPVARDDLVAS</sequence>
<organism evidence="6 7">
    <name type="scientific">Amycolatopsis acidiphila</name>
    <dbReference type="NCBI Taxonomy" id="715473"/>
    <lineage>
        <taxon>Bacteria</taxon>
        <taxon>Bacillati</taxon>
        <taxon>Actinomycetota</taxon>
        <taxon>Actinomycetes</taxon>
        <taxon>Pseudonocardiales</taxon>
        <taxon>Pseudonocardiaceae</taxon>
        <taxon>Amycolatopsis</taxon>
    </lineage>
</organism>
<evidence type="ECO:0000256" key="3">
    <source>
        <dbReference type="SAM" id="Phobius"/>
    </source>
</evidence>
<feature type="transmembrane region" description="Helical" evidence="3">
    <location>
        <begin position="184"/>
        <end position="203"/>
    </location>
</feature>
<feature type="transmembrane region" description="Helical" evidence="3">
    <location>
        <begin position="156"/>
        <end position="177"/>
    </location>
</feature>
<accession>A0A558AJ87</accession>
<dbReference type="AlphaFoldDB" id="A0A558AJ87"/>
<protein>
    <submittedName>
        <fullName evidence="6">Glycosyltransferase family 4 protein</fullName>
    </submittedName>
</protein>
<dbReference type="SUPFAM" id="SSF53756">
    <property type="entry name" value="UDP-Glycosyltransferase/glycogen phosphorylase"/>
    <property type="match status" value="1"/>
</dbReference>
<dbReference type="Pfam" id="PF13439">
    <property type="entry name" value="Glyco_transf_4"/>
    <property type="match status" value="1"/>
</dbReference>
<keyword evidence="3" id="KW-0472">Membrane</keyword>
<name>A0A558AJ87_9PSEU</name>
<feature type="domain" description="Glycosyltransferase subfamily 4-like N-terminal" evidence="5">
    <location>
        <begin position="293"/>
        <end position="468"/>
    </location>
</feature>
<reference evidence="6 7" key="1">
    <citation type="submission" date="2019-07" db="EMBL/GenBank/DDBJ databases">
        <title>New species of Amycolatopsis and Streptomyces.</title>
        <authorList>
            <person name="Duangmal K."/>
            <person name="Teo W.F.A."/>
            <person name="Lipun K."/>
        </authorList>
    </citation>
    <scope>NUCLEOTIDE SEQUENCE [LARGE SCALE GENOMIC DNA]</scope>
    <source>
        <strain evidence="6 7">JCM 30562</strain>
    </source>
</reference>
<dbReference type="EMBL" id="VJZA01000007">
    <property type="protein sequence ID" value="TVT24325.1"/>
    <property type="molecule type" value="Genomic_DNA"/>
</dbReference>
<feature type="transmembrane region" description="Helical" evidence="3">
    <location>
        <begin position="70"/>
        <end position="91"/>
    </location>
</feature>
<evidence type="ECO:0000259" key="4">
    <source>
        <dbReference type="Pfam" id="PF00534"/>
    </source>
</evidence>
<comment type="caution">
    <text evidence="6">The sequence shown here is derived from an EMBL/GenBank/DDBJ whole genome shotgun (WGS) entry which is preliminary data.</text>
</comment>
<dbReference type="InterPro" id="IPR028098">
    <property type="entry name" value="Glyco_trans_4-like_N"/>
</dbReference>
<feature type="transmembrane region" description="Helical" evidence="3">
    <location>
        <begin position="97"/>
        <end position="117"/>
    </location>
</feature>
<dbReference type="PANTHER" id="PTHR45947">
    <property type="entry name" value="SULFOQUINOVOSYL TRANSFERASE SQD2"/>
    <property type="match status" value="1"/>
</dbReference>
<dbReference type="InterPro" id="IPR001296">
    <property type="entry name" value="Glyco_trans_1"/>
</dbReference>
<evidence type="ECO:0000256" key="2">
    <source>
        <dbReference type="ARBA" id="ARBA00022679"/>
    </source>
</evidence>
<dbReference type="Pfam" id="PF00534">
    <property type="entry name" value="Glycos_transf_1"/>
    <property type="match status" value="1"/>
</dbReference>
<evidence type="ECO:0000313" key="7">
    <source>
        <dbReference type="Proteomes" id="UP000318578"/>
    </source>
</evidence>
<dbReference type="RefSeq" id="WP_144635483.1">
    <property type="nucleotide sequence ID" value="NZ_BNAX01000016.1"/>
</dbReference>
<evidence type="ECO:0000313" key="6">
    <source>
        <dbReference type="EMBL" id="TVT24325.1"/>
    </source>
</evidence>
<dbReference type="OrthoDB" id="9802525at2"/>
<keyword evidence="1" id="KW-0328">Glycosyltransferase</keyword>
<feature type="domain" description="Glycosyl transferase family 1" evidence="4">
    <location>
        <begin position="476"/>
        <end position="631"/>
    </location>
</feature>
<proteinExistence type="predicted"/>
<keyword evidence="7" id="KW-1185">Reference proteome</keyword>
<dbReference type="GO" id="GO:0016757">
    <property type="term" value="F:glycosyltransferase activity"/>
    <property type="evidence" value="ECO:0007669"/>
    <property type="project" value="UniProtKB-KW"/>
</dbReference>
<evidence type="ECO:0000256" key="1">
    <source>
        <dbReference type="ARBA" id="ARBA00022676"/>
    </source>
</evidence>
<dbReference type="GO" id="GO:1901137">
    <property type="term" value="P:carbohydrate derivative biosynthetic process"/>
    <property type="evidence" value="ECO:0007669"/>
    <property type="project" value="UniProtKB-ARBA"/>
</dbReference>
<gene>
    <name evidence="6" type="ORF">FNH06_07105</name>
</gene>
<dbReference type="PANTHER" id="PTHR45947:SF3">
    <property type="entry name" value="SULFOQUINOVOSYL TRANSFERASE SQD2"/>
    <property type="match status" value="1"/>
</dbReference>
<dbReference type="Gene3D" id="3.40.50.2000">
    <property type="entry name" value="Glycogen Phosphorylase B"/>
    <property type="match status" value="2"/>
</dbReference>
<keyword evidence="3" id="KW-1133">Transmembrane helix</keyword>
<feature type="transmembrane region" description="Helical" evidence="3">
    <location>
        <begin position="215"/>
        <end position="235"/>
    </location>
</feature>